<dbReference type="Proteomes" id="UP000652761">
    <property type="component" value="Unassembled WGS sequence"/>
</dbReference>
<accession>A0A843UDW0</accession>
<evidence type="ECO:0000256" key="1">
    <source>
        <dbReference type="SAM" id="SignalP"/>
    </source>
</evidence>
<dbReference type="AlphaFoldDB" id="A0A843UDW0"/>
<gene>
    <name evidence="2" type="ORF">Taro_014206</name>
</gene>
<feature type="signal peptide" evidence="1">
    <location>
        <begin position="1"/>
        <end position="17"/>
    </location>
</feature>
<comment type="caution">
    <text evidence="2">The sequence shown here is derived from an EMBL/GenBank/DDBJ whole genome shotgun (WGS) entry which is preliminary data.</text>
</comment>
<evidence type="ECO:0000313" key="3">
    <source>
        <dbReference type="Proteomes" id="UP000652761"/>
    </source>
</evidence>
<protein>
    <recommendedName>
        <fullName evidence="4">Secreted protein</fullName>
    </recommendedName>
</protein>
<keyword evidence="3" id="KW-1185">Reference proteome</keyword>
<evidence type="ECO:0008006" key="4">
    <source>
        <dbReference type="Google" id="ProtNLM"/>
    </source>
</evidence>
<proteinExistence type="predicted"/>
<reference evidence="2" key="1">
    <citation type="submission" date="2017-07" db="EMBL/GenBank/DDBJ databases">
        <title>Taro Niue Genome Assembly and Annotation.</title>
        <authorList>
            <person name="Atibalentja N."/>
            <person name="Keating K."/>
            <person name="Fields C.J."/>
        </authorList>
    </citation>
    <scope>NUCLEOTIDE SEQUENCE</scope>
    <source>
        <strain evidence="2">Niue_2</strain>
        <tissue evidence="2">Leaf</tissue>
    </source>
</reference>
<feature type="non-terminal residue" evidence="2">
    <location>
        <position position="1"/>
    </location>
</feature>
<feature type="chain" id="PRO_5032849480" description="Secreted protein" evidence="1">
    <location>
        <begin position="18"/>
        <end position="71"/>
    </location>
</feature>
<sequence length="71" mass="7930">VVLVRLHCSLVCGCGAAVRPFVRDCETERWFLCYVVRVGYWRHEPVVRSRVVASFCSDSCFATGGGVADFE</sequence>
<evidence type="ECO:0000313" key="2">
    <source>
        <dbReference type="EMBL" id="MQL81738.1"/>
    </source>
</evidence>
<name>A0A843UDW0_COLES</name>
<keyword evidence="1" id="KW-0732">Signal</keyword>
<feature type="non-terminal residue" evidence="2">
    <location>
        <position position="71"/>
    </location>
</feature>
<dbReference type="EMBL" id="NMUH01000585">
    <property type="protein sequence ID" value="MQL81738.1"/>
    <property type="molecule type" value="Genomic_DNA"/>
</dbReference>
<organism evidence="2 3">
    <name type="scientific">Colocasia esculenta</name>
    <name type="common">Wild taro</name>
    <name type="synonym">Arum esculentum</name>
    <dbReference type="NCBI Taxonomy" id="4460"/>
    <lineage>
        <taxon>Eukaryota</taxon>
        <taxon>Viridiplantae</taxon>
        <taxon>Streptophyta</taxon>
        <taxon>Embryophyta</taxon>
        <taxon>Tracheophyta</taxon>
        <taxon>Spermatophyta</taxon>
        <taxon>Magnoliopsida</taxon>
        <taxon>Liliopsida</taxon>
        <taxon>Araceae</taxon>
        <taxon>Aroideae</taxon>
        <taxon>Colocasieae</taxon>
        <taxon>Colocasia</taxon>
    </lineage>
</organism>